<proteinExistence type="predicted"/>
<dbReference type="Gene3D" id="2.30.30.140">
    <property type="match status" value="3"/>
</dbReference>
<evidence type="ECO:0000256" key="3">
    <source>
        <dbReference type="SAM" id="MobiDB-lite"/>
    </source>
</evidence>
<evidence type="ECO:0008006" key="6">
    <source>
        <dbReference type="Google" id="ProtNLM"/>
    </source>
</evidence>
<accession>A0A8R2NN76</accession>
<evidence type="ECO:0000313" key="4">
    <source>
        <dbReference type="EnsemblMetazoa" id="XP_029341583.1"/>
    </source>
</evidence>
<evidence type="ECO:0000256" key="1">
    <source>
        <dbReference type="ARBA" id="ARBA00022737"/>
    </source>
</evidence>
<dbReference type="AlphaFoldDB" id="A0A8R2NN76"/>
<keyword evidence="5" id="KW-1185">Reference proteome</keyword>
<dbReference type="Proteomes" id="UP000007819">
    <property type="component" value="Chromosome X"/>
</dbReference>
<dbReference type="InterPro" id="IPR050548">
    <property type="entry name" value="PcG_chromatin_remod_factors"/>
</dbReference>
<name>A0A8R2NN76_ACYPI</name>
<dbReference type="GO" id="GO:0042393">
    <property type="term" value="F:histone binding"/>
    <property type="evidence" value="ECO:0007669"/>
    <property type="project" value="TreeGrafter"/>
</dbReference>
<evidence type="ECO:0000313" key="5">
    <source>
        <dbReference type="Proteomes" id="UP000007819"/>
    </source>
</evidence>
<dbReference type="PANTHER" id="PTHR12247:SF129">
    <property type="entry name" value="SOP-2-RELATED PROTEIN 3"/>
    <property type="match status" value="1"/>
</dbReference>
<dbReference type="GeneID" id="100573894"/>
<protein>
    <recommendedName>
        <fullName evidence="6">Scm-like with four MBT domains protein 2</fullName>
    </recommendedName>
</protein>
<dbReference type="GO" id="GO:0003682">
    <property type="term" value="F:chromatin binding"/>
    <property type="evidence" value="ECO:0007669"/>
    <property type="project" value="TreeGrafter"/>
</dbReference>
<dbReference type="SMART" id="SM00561">
    <property type="entry name" value="MBT"/>
    <property type="match status" value="2"/>
</dbReference>
<dbReference type="PANTHER" id="PTHR12247">
    <property type="entry name" value="POLYCOMB GROUP PROTEIN"/>
    <property type="match status" value="1"/>
</dbReference>
<dbReference type="EnsemblMetazoa" id="XM_029485723.1">
    <property type="protein sequence ID" value="XP_029341583.1"/>
    <property type="gene ID" value="LOC100573894"/>
</dbReference>
<feature type="repeat" description="MBT" evidence="2">
    <location>
        <begin position="60"/>
        <end position="158"/>
    </location>
</feature>
<dbReference type="CDD" id="cd20094">
    <property type="entry name" value="MBT_SFMBT_rpt2"/>
    <property type="match status" value="1"/>
</dbReference>
<dbReference type="RefSeq" id="XP_029341583.1">
    <property type="nucleotide sequence ID" value="XM_029485723.1"/>
</dbReference>
<sequence length="365" mass="42125">MDQSSSAEDLPEGQLSSPGDLPEGQSRSAEDFPKDRSSLQEDLPESQCSSPNNLIEEKIFDWNKYLTARNAEEVPEDFFYHICKSELNGIEIGSVVEIENEDQSGYWFASVCSSKGVLMNLHYFGDANDQHTFWLEVNSPRIHSLNWGSENNKKLIPPYPERFSRYKPEIIKGKVQDCEHVVSNAVLQMGGAPIHNIFKCDMFVEVQDREYPYRVWISKVIKNVGGRLFLQMQGINSPEEKPFWLFYLNERVFPLGWAEQKGLPWRVMNLDASLENSIDSSVLLNVLKPKTPKQHSYKVGEMLEVINPYSMMVFYVGTIVKIYDNRYFKVEVDNEIDEDKRISFVATKENPYLFQAGLKHLFLYS</sequence>
<evidence type="ECO:0000256" key="2">
    <source>
        <dbReference type="PROSITE-ProRule" id="PRU00459"/>
    </source>
</evidence>
<dbReference type="SUPFAM" id="SSF63748">
    <property type="entry name" value="Tudor/PWWP/MBT"/>
    <property type="match status" value="3"/>
</dbReference>
<dbReference type="Pfam" id="PF02820">
    <property type="entry name" value="MBT"/>
    <property type="match status" value="2"/>
</dbReference>
<dbReference type="GO" id="GO:0045892">
    <property type="term" value="P:negative regulation of DNA-templated transcription"/>
    <property type="evidence" value="ECO:0007669"/>
    <property type="project" value="TreeGrafter"/>
</dbReference>
<feature type="repeat" description="MBT" evidence="2">
    <location>
        <begin position="164"/>
        <end position="268"/>
    </location>
</feature>
<feature type="compositionally biased region" description="Basic and acidic residues" evidence="3">
    <location>
        <begin position="28"/>
        <end position="39"/>
    </location>
</feature>
<dbReference type="GO" id="GO:0005634">
    <property type="term" value="C:nucleus"/>
    <property type="evidence" value="ECO:0007669"/>
    <property type="project" value="InterPro"/>
</dbReference>
<feature type="region of interest" description="Disordered" evidence="3">
    <location>
        <begin position="1"/>
        <end position="50"/>
    </location>
</feature>
<dbReference type="InterPro" id="IPR004092">
    <property type="entry name" value="Mbt"/>
</dbReference>
<organism evidence="4 5">
    <name type="scientific">Acyrthosiphon pisum</name>
    <name type="common">Pea aphid</name>
    <dbReference type="NCBI Taxonomy" id="7029"/>
    <lineage>
        <taxon>Eukaryota</taxon>
        <taxon>Metazoa</taxon>
        <taxon>Ecdysozoa</taxon>
        <taxon>Arthropoda</taxon>
        <taxon>Hexapoda</taxon>
        <taxon>Insecta</taxon>
        <taxon>Pterygota</taxon>
        <taxon>Neoptera</taxon>
        <taxon>Paraneoptera</taxon>
        <taxon>Hemiptera</taxon>
        <taxon>Sternorrhyncha</taxon>
        <taxon>Aphidomorpha</taxon>
        <taxon>Aphidoidea</taxon>
        <taxon>Aphididae</taxon>
        <taxon>Macrosiphini</taxon>
        <taxon>Acyrthosiphon</taxon>
    </lineage>
</organism>
<keyword evidence="1" id="KW-0677">Repeat</keyword>
<dbReference type="OrthoDB" id="5917609at2759"/>
<reference evidence="4" key="2">
    <citation type="submission" date="2022-06" db="UniProtKB">
        <authorList>
            <consortium name="EnsemblMetazoa"/>
        </authorList>
    </citation>
    <scope>IDENTIFICATION</scope>
</reference>
<dbReference type="KEGG" id="api:100573894"/>
<dbReference type="PROSITE" id="PS51079">
    <property type="entry name" value="MBT"/>
    <property type="match status" value="2"/>
</dbReference>
<reference evidence="5" key="1">
    <citation type="submission" date="2010-06" db="EMBL/GenBank/DDBJ databases">
        <authorList>
            <person name="Jiang H."/>
            <person name="Abraham K."/>
            <person name="Ali S."/>
            <person name="Alsbrooks S.L."/>
            <person name="Anim B.N."/>
            <person name="Anosike U.S."/>
            <person name="Attaway T."/>
            <person name="Bandaranaike D.P."/>
            <person name="Battles P.K."/>
            <person name="Bell S.N."/>
            <person name="Bell A.V."/>
            <person name="Beltran B."/>
            <person name="Bickham C."/>
            <person name="Bustamante Y."/>
            <person name="Caleb T."/>
            <person name="Canada A."/>
            <person name="Cardenas V."/>
            <person name="Carter K."/>
            <person name="Chacko J."/>
            <person name="Chandrabose M.N."/>
            <person name="Chavez D."/>
            <person name="Chavez A."/>
            <person name="Chen L."/>
            <person name="Chu H.-S."/>
            <person name="Claassen K.J."/>
            <person name="Cockrell R."/>
            <person name="Collins M."/>
            <person name="Cooper J.A."/>
            <person name="Cree A."/>
            <person name="Curry S.M."/>
            <person name="Da Y."/>
            <person name="Dao M.D."/>
            <person name="Das B."/>
            <person name="Davila M.-L."/>
            <person name="Davy-Carroll L."/>
            <person name="Denson S."/>
            <person name="Dinh H."/>
            <person name="Ebong V.E."/>
            <person name="Edwards J.R."/>
            <person name="Egan A."/>
            <person name="El-Daye J."/>
            <person name="Escobedo L."/>
            <person name="Fernandez S."/>
            <person name="Fernando P.R."/>
            <person name="Flagg N."/>
            <person name="Forbes L.D."/>
            <person name="Fowler R.G."/>
            <person name="Fu Q."/>
            <person name="Gabisi R.A."/>
            <person name="Ganer J."/>
            <person name="Garbino Pronczuk A."/>
            <person name="Garcia R.M."/>
            <person name="Garner T."/>
            <person name="Garrett T.E."/>
            <person name="Gonzalez D.A."/>
            <person name="Hamid H."/>
            <person name="Hawkins E.S."/>
            <person name="Hirani K."/>
            <person name="Hogues M.E."/>
            <person name="Hollins B."/>
            <person name="Hsiao C.-H."/>
            <person name="Jabil R."/>
            <person name="James M.L."/>
            <person name="Jhangiani S.N."/>
            <person name="Johnson B."/>
            <person name="Johnson Q."/>
            <person name="Joshi V."/>
            <person name="Kalu J.B."/>
            <person name="Kam C."/>
            <person name="Kashfia A."/>
            <person name="Keebler J."/>
            <person name="Kisamo H."/>
            <person name="Kovar C.L."/>
            <person name="Lago L.A."/>
            <person name="Lai C.-Y."/>
            <person name="Laidlaw J."/>
            <person name="Lara F."/>
            <person name="Le T.-K."/>
            <person name="Lee S.L."/>
            <person name="Legall F.H."/>
            <person name="Lemon S.J."/>
            <person name="Lewis L.R."/>
            <person name="Li B."/>
            <person name="Liu Y."/>
            <person name="Liu Y.-S."/>
            <person name="Lopez J."/>
            <person name="Lozado R.J."/>
            <person name="Lu J."/>
            <person name="Madu R.C."/>
            <person name="Maheshwari M."/>
            <person name="Maheshwari R."/>
            <person name="Malloy K."/>
            <person name="Martinez E."/>
            <person name="Mathew T."/>
            <person name="Mercado I.C."/>
            <person name="Mercado C."/>
            <person name="Meyer B."/>
            <person name="Montgomery K."/>
            <person name="Morgan M.B."/>
            <person name="Munidasa M."/>
            <person name="Nazareth L.V."/>
            <person name="Nelson J."/>
            <person name="Ng B.M."/>
            <person name="Nguyen N.B."/>
            <person name="Nguyen P.Q."/>
            <person name="Nguyen T."/>
            <person name="Obregon M."/>
            <person name="Okwuonu G.O."/>
            <person name="Onwere C.G."/>
            <person name="Orozco G."/>
            <person name="Parra A."/>
            <person name="Patel S."/>
            <person name="Patil S."/>
            <person name="Perez A."/>
            <person name="Perez Y."/>
            <person name="Pham C."/>
            <person name="Primus E.L."/>
            <person name="Pu L.-L."/>
            <person name="Puazo M."/>
            <person name="Qin X."/>
            <person name="Quiroz J.B."/>
            <person name="Reese J."/>
            <person name="Richards S."/>
            <person name="Rives C.M."/>
            <person name="Robberts R."/>
            <person name="Ruiz S.J."/>
            <person name="Ruiz M.J."/>
            <person name="Santibanez J."/>
            <person name="Schneider B.W."/>
            <person name="Sisson I."/>
            <person name="Smith M."/>
            <person name="Sodergren E."/>
            <person name="Song X.-Z."/>
            <person name="Song B.B."/>
            <person name="Summersgill H."/>
            <person name="Thelus R."/>
            <person name="Thornton R.D."/>
            <person name="Trejos Z.Y."/>
            <person name="Usmani K."/>
            <person name="Vattathil S."/>
            <person name="Villasana D."/>
            <person name="Walker D.L."/>
            <person name="Wang S."/>
            <person name="Wang K."/>
            <person name="White C.S."/>
            <person name="Williams A.C."/>
            <person name="Williamson J."/>
            <person name="Wilson K."/>
            <person name="Woghiren I.O."/>
            <person name="Woodworth J.R."/>
            <person name="Worley K.C."/>
            <person name="Wright R.A."/>
            <person name="Wu W."/>
            <person name="Young L."/>
            <person name="Zhang L."/>
            <person name="Zhang J."/>
            <person name="Zhu Y."/>
            <person name="Muzny D.M."/>
            <person name="Weinstock G."/>
            <person name="Gibbs R.A."/>
        </authorList>
    </citation>
    <scope>NUCLEOTIDE SEQUENCE [LARGE SCALE GENOMIC DNA]</scope>
    <source>
        <strain evidence="5">LSR1</strain>
    </source>
</reference>